<dbReference type="SUPFAM" id="SSF117916">
    <property type="entry name" value="Fe-S cluster assembly (FSCA) domain-like"/>
    <property type="match status" value="1"/>
</dbReference>
<keyword evidence="5" id="KW-1185">Reference proteome</keyword>
<dbReference type="InterPro" id="IPR034904">
    <property type="entry name" value="FSCA_dom_sf"/>
</dbReference>
<dbReference type="PANTHER" id="PTHR12377">
    <property type="entry name" value="CYTOSOLIC IRON-SULFUR ASSEMBLY COMPONENT 2B-RELATED"/>
    <property type="match status" value="1"/>
</dbReference>
<dbReference type="AlphaFoldDB" id="A0A139AI16"/>
<dbReference type="Gene3D" id="3.30.300.130">
    <property type="entry name" value="Fe-S cluster assembly (FSCA)"/>
    <property type="match status" value="1"/>
</dbReference>
<protein>
    <submittedName>
        <fullName evidence="4">Uncharacterized protein</fullName>
    </submittedName>
</protein>
<gene>
    <name evidence="4" type="ORF">M427DRAFT_55427</name>
</gene>
<dbReference type="FunFam" id="3.30.300.130:FF:000004">
    <property type="entry name" value="cytosolic iron-sulfur assembly component 2A"/>
    <property type="match status" value="1"/>
</dbReference>
<sequence length="203" mass="22315">MSDLQNANPTIYTPTPVPTTRKARKVFTGKAKKQPKGVMHGDVPVDGMEVDADTDADSGVDVEEIDAEEVFDLIRNINDPEHPLTLEQLNVAQPHLITVTNPPTPSPTDSTALPHIDVRIVPTIPHCSMATLIGLCVRVRLMRCLPRRYKVDVRVREGSHASEEQVNKQLNDKERVAAAMENQSLLDVVNRCLATAVESEVVA</sequence>
<name>A0A139AI16_GONPJ</name>
<dbReference type="Gene3D" id="6.10.250.1280">
    <property type="match status" value="1"/>
</dbReference>
<dbReference type="STRING" id="1344416.A0A139AI16"/>
<evidence type="ECO:0000256" key="2">
    <source>
        <dbReference type="ARBA" id="ARBA00022829"/>
    </source>
</evidence>
<dbReference type="GO" id="GO:0051604">
    <property type="term" value="P:protein maturation"/>
    <property type="evidence" value="ECO:0007669"/>
    <property type="project" value="InterPro"/>
</dbReference>
<evidence type="ECO:0000313" key="5">
    <source>
        <dbReference type="Proteomes" id="UP000070544"/>
    </source>
</evidence>
<dbReference type="PANTHER" id="PTHR12377:SF0">
    <property type="entry name" value="CYTOSOLIC IRON-SULFUR ASSEMBLY COMPONENT 2B"/>
    <property type="match status" value="1"/>
</dbReference>
<proteinExistence type="inferred from homology"/>
<accession>A0A139AI16</accession>
<comment type="similarity">
    <text evidence="1">Belongs to the MIP18 family.</text>
</comment>
<dbReference type="OrthoDB" id="2746at2759"/>
<dbReference type="EMBL" id="KQ965752">
    <property type="protein sequence ID" value="KXS16471.1"/>
    <property type="molecule type" value="Genomic_DNA"/>
</dbReference>
<feature type="region of interest" description="Disordered" evidence="3">
    <location>
        <begin position="27"/>
        <end position="46"/>
    </location>
</feature>
<evidence type="ECO:0000256" key="1">
    <source>
        <dbReference type="ARBA" id="ARBA00010381"/>
    </source>
</evidence>
<dbReference type="GO" id="GO:0007059">
    <property type="term" value="P:chromosome segregation"/>
    <property type="evidence" value="ECO:0007669"/>
    <property type="project" value="UniProtKB-KW"/>
</dbReference>
<dbReference type="InterPro" id="IPR039796">
    <property type="entry name" value="MIP18"/>
</dbReference>
<evidence type="ECO:0000313" key="4">
    <source>
        <dbReference type="EMBL" id="KXS16471.1"/>
    </source>
</evidence>
<dbReference type="OMA" id="YETKEHH"/>
<dbReference type="Proteomes" id="UP000070544">
    <property type="component" value="Unassembled WGS sequence"/>
</dbReference>
<keyword evidence="2" id="KW-0159">Chromosome partition</keyword>
<reference evidence="4 5" key="1">
    <citation type="journal article" date="2015" name="Genome Biol. Evol.">
        <title>Phylogenomic analyses indicate that early fungi evolved digesting cell walls of algal ancestors of land plants.</title>
        <authorList>
            <person name="Chang Y."/>
            <person name="Wang S."/>
            <person name="Sekimoto S."/>
            <person name="Aerts A.L."/>
            <person name="Choi C."/>
            <person name="Clum A."/>
            <person name="LaButti K.M."/>
            <person name="Lindquist E.A."/>
            <person name="Yee Ngan C."/>
            <person name="Ohm R.A."/>
            <person name="Salamov A.A."/>
            <person name="Grigoriev I.V."/>
            <person name="Spatafora J.W."/>
            <person name="Berbee M.L."/>
        </authorList>
    </citation>
    <scope>NUCLEOTIDE SEQUENCE [LARGE SCALE GENOMIC DNA]</scope>
    <source>
        <strain evidence="4 5">JEL478</strain>
    </source>
</reference>
<organism evidence="4 5">
    <name type="scientific">Gonapodya prolifera (strain JEL478)</name>
    <name type="common">Monoblepharis prolifera</name>
    <dbReference type="NCBI Taxonomy" id="1344416"/>
    <lineage>
        <taxon>Eukaryota</taxon>
        <taxon>Fungi</taxon>
        <taxon>Fungi incertae sedis</taxon>
        <taxon>Chytridiomycota</taxon>
        <taxon>Chytridiomycota incertae sedis</taxon>
        <taxon>Monoblepharidomycetes</taxon>
        <taxon>Monoblepharidales</taxon>
        <taxon>Gonapodyaceae</taxon>
        <taxon>Gonapodya</taxon>
    </lineage>
</organism>
<evidence type="ECO:0000256" key="3">
    <source>
        <dbReference type="SAM" id="MobiDB-lite"/>
    </source>
</evidence>